<organism evidence="1">
    <name type="scientific">Pseudonocardia dioxanivorans (strain ATCC 55486 / DSM 44775 / JCM 13855 / CB1190)</name>
    <dbReference type="NCBI Taxonomy" id="675635"/>
    <lineage>
        <taxon>Bacteria</taxon>
        <taxon>Bacillati</taxon>
        <taxon>Actinomycetota</taxon>
        <taxon>Actinomycetes</taxon>
        <taxon>Pseudonocardiales</taxon>
        <taxon>Pseudonocardiaceae</taxon>
        <taxon>Pseudonocardia</taxon>
    </lineage>
</organism>
<reference evidence="1" key="1">
    <citation type="journal article" date="2011" name="J. Bacteriol.">
        <title>Genome sequence of the 1,4-dioxane-degrading Pseudonocardia dioxanivorans strain CB1190.</title>
        <authorList>
            <person name="Sales C.M."/>
            <person name="Mahendra S."/>
            <person name="Grostern A."/>
            <person name="Parales R.E."/>
            <person name="Goodwin L.A."/>
            <person name="Woyke T."/>
            <person name="Nolan M."/>
            <person name="Lapidus A."/>
            <person name="Chertkov O."/>
            <person name="Ovchinnikova G."/>
            <person name="Sczyrba A."/>
            <person name="Alvarez-Cohen L."/>
        </authorList>
    </citation>
    <scope>NUCLEOTIDE SEQUENCE</scope>
    <source>
        <strain evidence="1">CB1190</strain>
        <plasmid evidence="1">pPSED02</plasmid>
    </source>
</reference>
<name>F2L712_PSEUX</name>
<dbReference type="RefSeq" id="WP_014203874.1">
    <property type="nucleotide sequence ID" value="NZ_CP002596.1"/>
</dbReference>
<gene>
    <name evidence="1" type="ORF">Psed_6918</name>
</gene>
<evidence type="ECO:0000313" key="1">
    <source>
        <dbReference type="EMBL" id="AEA28985.1"/>
    </source>
</evidence>
<protein>
    <submittedName>
        <fullName evidence="1">Helix-turn-helix domain protein</fullName>
    </submittedName>
</protein>
<geneLocation type="plasmid" evidence="1">
    <name>pPSED02</name>
</geneLocation>
<dbReference type="AlphaFoldDB" id="F2L712"/>
<dbReference type="EMBL" id="CP002596">
    <property type="protein sequence ID" value="AEA28985.1"/>
    <property type="molecule type" value="Genomic_DNA"/>
</dbReference>
<accession>F2L712</accession>
<proteinExistence type="predicted"/>
<keyword evidence="1" id="KW-0614">Plasmid</keyword>
<sequence length="75" mass="8364">MEFTHWDEVFPMHGWDLYDDAAAVVGTETATGLITDTRDLLQYRQLFDRLEALASKGDALTAALARLRSDYASLG</sequence>